<name>A0A3B0SGA7_9ZZZZ</name>
<accession>A0A3B0SGA7</accession>
<sequence>MTPVSAPSANEADDLKLADELNWEAVTGEALVAFEQNRLSEAVLLWRMAAKSATGFAAGDPRLAATANNLGCAHLLDEHTEAAAKEFNAAGQAWAATRTWVKAMAVPQTARSSLFHLRLELKHRDAFAGHLRTRFEHLVDGGEAATLICQATLAFAELDFHKSGALFDRARTQRRRALNADVPEIRQIQNMCRLIAKALGEAPKSDEGLGVNPGTKTWPQVALESWRDDRPHEMNDARRVLAAVYLSAMILPE</sequence>
<dbReference type="EMBL" id="UOEF01000294">
    <property type="protein sequence ID" value="VAW00007.1"/>
    <property type="molecule type" value="Genomic_DNA"/>
</dbReference>
<organism evidence="1">
    <name type="scientific">hydrothermal vent metagenome</name>
    <dbReference type="NCBI Taxonomy" id="652676"/>
    <lineage>
        <taxon>unclassified sequences</taxon>
        <taxon>metagenomes</taxon>
        <taxon>ecological metagenomes</taxon>
    </lineage>
</organism>
<reference evidence="1" key="1">
    <citation type="submission" date="2018-06" db="EMBL/GenBank/DDBJ databases">
        <authorList>
            <person name="Zhirakovskaya E."/>
        </authorList>
    </citation>
    <scope>NUCLEOTIDE SEQUENCE</scope>
</reference>
<gene>
    <name evidence="1" type="ORF">MNBD_ALPHA04-599</name>
</gene>
<protein>
    <submittedName>
        <fullName evidence="1">Uncharacterized protein</fullName>
    </submittedName>
</protein>
<dbReference type="AlphaFoldDB" id="A0A3B0SGA7"/>
<evidence type="ECO:0000313" key="1">
    <source>
        <dbReference type="EMBL" id="VAW00007.1"/>
    </source>
</evidence>
<proteinExistence type="predicted"/>